<evidence type="ECO:0000259" key="3">
    <source>
        <dbReference type="PROSITE" id="PS50879"/>
    </source>
</evidence>
<dbReference type="Gene3D" id="3.30.420.10">
    <property type="entry name" value="Ribonuclease H-like superfamily/Ribonuclease H"/>
    <property type="match status" value="1"/>
</dbReference>
<feature type="region of interest" description="Disordered" evidence="1">
    <location>
        <begin position="1284"/>
        <end position="1322"/>
    </location>
</feature>
<evidence type="ECO:0000259" key="2">
    <source>
        <dbReference type="PROSITE" id="PS50878"/>
    </source>
</evidence>
<dbReference type="InterPro" id="IPR036691">
    <property type="entry name" value="Endo/exonu/phosph_ase_sf"/>
</dbReference>
<feature type="region of interest" description="Disordered" evidence="1">
    <location>
        <begin position="378"/>
        <end position="421"/>
    </location>
</feature>
<dbReference type="OrthoDB" id="412006at2759"/>
<evidence type="ECO:0000313" key="4">
    <source>
        <dbReference type="EMBL" id="SPO26014.1"/>
    </source>
</evidence>
<dbReference type="InterPro" id="IPR000477">
    <property type="entry name" value="RT_dom"/>
</dbReference>
<dbReference type="InterPro" id="IPR002156">
    <property type="entry name" value="RNaseH_domain"/>
</dbReference>
<dbReference type="Proteomes" id="UP000324022">
    <property type="component" value="Unassembled WGS sequence"/>
</dbReference>
<gene>
    <name evidence="4" type="ORF">UTRI_02288</name>
</gene>
<dbReference type="CDD" id="cd01650">
    <property type="entry name" value="RT_nLTR_like"/>
    <property type="match status" value="1"/>
</dbReference>
<dbReference type="InterPro" id="IPR012337">
    <property type="entry name" value="RNaseH-like_sf"/>
</dbReference>
<feature type="domain" description="Reverse transcriptase" evidence="2">
    <location>
        <begin position="464"/>
        <end position="734"/>
    </location>
</feature>
<dbReference type="InterPro" id="IPR043502">
    <property type="entry name" value="DNA/RNA_pol_sf"/>
</dbReference>
<accession>A0A5C3E5M2</accession>
<evidence type="ECO:0000256" key="1">
    <source>
        <dbReference type="SAM" id="MobiDB-lite"/>
    </source>
</evidence>
<evidence type="ECO:0000313" key="5">
    <source>
        <dbReference type="Proteomes" id="UP000324022"/>
    </source>
</evidence>
<organism evidence="4 5">
    <name type="scientific">Ustilago trichophora</name>
    <dbReference type="NCBI Taxonomy" id="86804"/>
    <lineage>
        <taxon>Eukaryota</taxon>
        <taxon>Fungi</taxon>
        <taxon>Dikarya</taxon>
        <taxon>Basidiomycota</taxon>
        <taxon>Ustilaginomycotina</taxon>
        <taxon>Ustilaginomycetes</taxon>
        <taxon>Ustilaginales</taxon>
        <taxon>Ustilaginaceae</taxon>
        <taxon>Ustilago</taxon>
    </lineage>
</organism>
<dbReference type="SUPFAM" id="SSF56219">
    <property type="entry name" value="DNase I-like"/>
    <property type="match status" value="1"/>
</dbReference>
<dbReference type="SUPFAM" id="SSF53098">
    <property type="entry name" value="Ribonuclease H-like"/>
    <property type="match status" value="1"/>
</dbReference>
<dbReference type="GO" id="GO:0003676">
    <property type="term" value="F:nucleic acid binding"/>
    <property type="evidence" value="ECO:0007669"/>
    <property type="project" value="InterPro"/>
</dbReference>
<reference evidence="4 5" key="1">
    <citation type="submission" date="2018-03" db="EMBL/GenBank/DDBJ databases">
        <authorList>
            <person name="Guldener U."/>
        </authorList>
    </citation>
    <scope>NUCLEOTIDE SEQUENCE [LARGE SCALE GENOMIC DNA]</scope>
    <source>
        <strain evidence="4 5">NBRC100155</strain>
    </source>
</reference>
<dbReference type="InterPro" id="IPR036397">
    <property type="entry name" value="RNaseH_sf"/>
</dbReference>
<feature type="compositionally biased region" description="Basic and acidic residues" evidence="1">
    <location>
        <begin position="1300"/>
        <end position="1313"/>
    </location>
</feature>
<protein>
    <recommendedName>
        <fullName evidence="6">Reverse transcriptase</fullName>
    </recommendedName>
</protein>
<dbReference type="GO" id="GO:0004523">
    <property type="term" value="F:RNA-DNA hybrid ribonuclease activity"/>
    <property type="evidence" value="ECO:0007669"/>
    <property type="project" value="InterPro"/>
</dbReference>
<dbReference type="SUPFAM" id="SSF56672">
    <property type="entry name" value="DNA/RNA polymerases"/>
    <property type="match status" value="1"/>
</dbReference>
<feature type="domain" description="RNase H type-1" evidence="3">
    <location>
        <begin position="918"/>
        <end position="1067"/>
    </location>
</feature>
<dbReference type="PROSITE" id="PS50879">
    <property type="entry name" value="RNASE_H_1"/>
    <property type="match status" value="1"/>
</dbReference>
<name>A0A5C3E5M2_9BASI</name>
<dbReference type="PROSITE" id="PS50878">
    <property type="entry name" value="RT_POL"/>
    <property type="match status" value="1"/>
</dbReference>
<dbReference type="Gene3D" id="3.60.10.10">
    <property type="entry name" value="Endonuclease/exonuclease/phosphatase"/>
    <property type="match status" value="1"/>
</dbReference>
<evidence type="ECO:0008006" key="6">
    <source>
        <dbReference type="Google" id="ProtNLM"/>
    </source>
</evidence>
<dbReference type="EMBL" id="OOIN01000013">
    <property type="protein sequence ID" value="SPO26014.1"/>
    <property type="molecule type" value="Genomic_DNA"/>
</dbReference>
<dbReference type="Pfam" id="PF00075">
    <property type="entry name" value="RNase_H"/>
    <property type="match status" value="1"/>
</dbReference>
<proteinExistence type="predicted"/>
<dbReference type="PANTHER" id="PTHR19446">
    <property type="entry name" value="REVERSE TRANSCRIPTASES"/>
    <property type="match status" value="1"/>
</dbReference>
<dbReference type="Pfam" id="PF00078">
    <property type="entry name" value="RVT_1"/>
    <property type="match status" value="1"/>
</dbReference>
<keyword evidence="5" id="KW-1185">Reference proteome</keyword>
<feature type="region of interest" description="Disordered" evidence="1">
    <location>
        <begin position="1373"/>
        <end position="1393"/>
    </location>
</feature>
<dbReference type="CDD" id="cd09276">
    <property type="entry name" value="Rnase_HI_RT_non_LTR"/>
    <property type="match status" value="1"/>
</dbReference>
<sequence length="1470" mass="162546">MRVLQFNLGGSIERLEATLATVVDATPDVLLLQDLPTTQTLLQSGWKVATNAPAADLTTVGARCWQTAVAFHGSLRGQTLAFNTPSRLVAGQCFVTAGKEIAFFATYLRPINELEARRRDIRALLSDPSSMLRECHADAQVVVGGNFNCVLGPWAPGGYWAIGSRHGATTIDLTFSNKDLFEFRTWDWDGRVDHFPLTYLVRSPPPLRSVPLLGIHDVAWEHFDHTLHRHLRANSASPPNPAATWDGVLTALNTTIAECRNHASGAGAASNREDLPPSKPYWFWTPECKAAESLRKRTYDRLRAMKLAVRQAKDKAMEEAVAHLDNAALWERIAILRGKRKTAQTCCPVLIAGDGSRHTSPQAKGVVLAKHFFTSSAPSSQLLDERNRTRQAPTPGHEAPAPPQAMTMATSPEPPPVTSSELRSAMDRLRSNKAPGPDRVSPGLLKQAFNRCNTFQETLLQVVNRCMKGDFPAIWKKATVTAIRKPGDRDPRSPKSYRPISLLCVASKVTESIIRERLAWELTRRGLLRHQYMVLSGISAIHALSKIMQKGKDAIVAKHQAVLITIDVSGAFNKVDHDRLCKTMTGLGLDGLGNWVRGWLSNRQVEIRFEGHTTAVDTNSSRGIPQGSPLSPLLWCLYLDDFLAEVNSQADTDGVRATTGAYMDDLFVLITGETTALVHSRAQAWINTLLEWCAPQRLHLDKPQLLAVSDLQMPSQTGEREGGMEPNNRVGSVDELDETTGAGRGSLTQTLGTFELRLSDEQQLHAAFPATLRPMVARAEKAIYAFVLDVPTSTSFPFASGMAHKLGQERTSTRWKRQALAFHVRLLSHSGHSSVDDARHIQEEELASGQTADLANVQWRSASKIGPLRLLTRLMPLGPVEQMPYPLVSPWEWRRLSVHINDAKRALSSEHLASASPQRYRARVYTDGPRLPASSGRTALLGAAAYLEATRPSHTDQELTAMDGKHLDILDAEIEAICMGLRLCRPDQANITWKRVDIFSDCQDALRRLGGSWSASAKLASRRFQEARDLMAELEASGTQVHFWSVPGHTGVAGNERADRLAKEAALGEAVPAEAYSGTLLSSWIRNRLKEIEEQAWADHPNNSLRRISTTFASSNISRYVGLDARLKWLLLKFRSNTLPVASHRAAVAGTENARCECGADEQTRDHIILYCNITARERRNMQMHLPASTRDDLAAILQGAAFSNETSRSQYLSDLQALLEAGMALLVCTCVARGIFDSAESRGIADLRGMELTFGPDHPLEDPPLFLAISESEEDSVVSAALISDDDNEALDEEEEDRSDQQRSPEPAEGRPRRAHWTPLDVLVDREEPDSELDEDSLHDVVIDVNLFSDDESGSDDVQMIGMRFADERLTQHTRQREITSLSPRSDASALSPRRVSLPLGREEYERSPSGGVHYPEAKVVSSSRHVPTSQSWLSIHEIKPTEFGEKKLQNLHPVPRLCMHDVDPERGF</sequence>
<feature type="compositionally biased region" description="Acidic residues" evidence="1">
    <location>
        <begin position="1285"/>
        <end position="1299"/>
    </location>
</feature>